<evidence type="ECO:0000313" key="11">
    <source>
        <dbReference type="Proteomes" id="UP000235533"/>
    </source>
</evidence>
<evidence type="ECO:0000256" key="4">
    <source>
        <dbReference type="ARBA" id="ARBA00022723"/>
    </source>
</evidence>
<dbReference type="AlphaFoldDB" id="A0A2N7JQ04"/>
<dbReference type="EMBL" id="MCZF01000158">
    <property type="protein sequence ID" value="PMM50268.1"/>
    <property type="molecule type" value="Genomic_DNA"/>
</dbReference>
<sequence>MISVEVVMNKSLRYEVLVAYDVENNKQRKKLFEQLKDVGLEPIQKSVFWGFLNKAEERAVYRLFKKLNKESDKAFLVRAKLGTVIGKYGLGYQESDFQLPTSFEVL</sequence>
<dbReference type="Pfam" id="PF09827">
    <property type="entry name" value="CRISPR_Cas2"/>
    <property type="match status" value="1"/>
</dbReference>
<keyword evidence="3 9" id="KW-0540">Nuclease</keyword>
<dbReference type="HAMAP" id="MF_01471">
    <property type="entry name" value="Cas2"/>
    <property type="match status" value="1"/>
</dbReference>
<keyword evidence="6 9" id="KW-0378">Hydrolase</keyword>
<evidence type="ECO:0000256" key="7">
    <source>
        <dbReference type="ARBA" id="ARBA00022842"/>
    </source>
</evidence>
<evidence type="ECO:0000313" key="10">
    <source>
        <dbReference type="EMBL" id="PMM50268.1"/>
    </source>
</evidence>
<dbReference type="Proteomes" id="UP000235533">
    <property type="component" value="Unassembled WGS sequence"/>
</dbReference>
<comment type="function">
    <text evidence="9">CRISPR (clustered regularly interspaced short palindromic repeat), is an adaptive immune system that provides protection against mobile genetic elements (viruses, transposable elements and conjugative plasmids). CRISPR clusters contain sequences complementary to antecedent mobile elements and target invading nucleic acids. CRISPR clusters are transcribed and processed into CRISPR RNA (crRNA). Functions as a ssRNA-specific endoribonuclease. Involved in the integration of spacer DNA into the CRISPR cassette.</text>
</comment>
<dbReference type="CDD" id="cd09725">
    <property type="entry name" value="Cas2_I_II_III"/>
    <property type="match status" value="1"/>
</dbReference>
<keyword evidence="7 9" id="KW-0460">Magnesium</keyword>
<name>A0A2N7JQ04_VIBSP</name>
<feature type="binding site" evidence="9">
    <location>
        <position position="21"/>
    </location>
    <ligand>
        <name>Mg(2+)</name>
        <dbReference type="ChEBI" id="CHEBI:18420"/>
        <note>catalytic</note>
    </ligand>
</feature>
<dbReference type="GO" id="GO:0043571">
    <property type="term" value="P:maintenance of CRISPR repeat elements"/>
    <property type="evidence" value="ECO:0007669"/>
    <property type="project" value="UniProtKB-UniRule"/>
</dbReference>
<dbReference type="SUPFAM" id="SSF143430">
    <property type="entry name" value="TTP0101/SSO1404-like"/>
    <property type="match status" value="1"/>
</dbReference>
<protein>
    <recommendedName>
        <fullName evidence="9">CRISPR-associated endoribonuclease Cas2</fullName>
        <ecNumber evidence="9">3.1.-.-</ecNumber>
    </recommendedName>
</protein>
<dbReference type="InterPro" id="IPR019199">
    <property type="entry name" value="Virulence_VapD/CRISPR_Cas2"/>
</dbReference>
<dbReference type="GO" id="GO:0004521">
    <property type="term" value="F:RNA endonuclease activity"/>
    <property type="evidence" value="ECO:0007669"/>
    <property type="project" value="InterPro"/>
</dbReference>
<comment type="subunit">
    <text evidence="9">Homodimer, forms a heterotetramer with a Cas1 homodimer.</text>
</comment>
<evidence type="ECO:0000256" key="5">
    <source>
        <dbReference type="ARBA" id="ARBA00022759"/>
    </source>
</evidence>
<keyword evidence="8 9" id="KW-0051">Antiviral defense</keyword>
<dbReference type="Gene3D" id="3.30.70.240">
    <property type="match status" value="1"/>
</dbReference>
<comment type="caution">
    <text evidence="10">The sequence shown here is derived from an EMBL/GenBank/DDBJ whole genome shotgun (WGS) entry which is preliminary data.</text>
</comment>
<organism evidence="10 11">
    <name type="scientific">Vibrio splendidus</name>
    <dbReference type="NCBI Taxonomy" id="29497"/>
    <lineage>
        <taxon>Bacteria</taxon>
        <taxon>Pseudomonadati</taxon>
        <taxon>Pseudomonadota</taxon>
        <taxon>Gammaproteobacteria</taxon>
        <taxon>Vibrionales</taxon>
        <taxon>Vibrionaceae</taxon>
        <taxon>Vibrio</taxon>
    </lineage>
</organism>
<dbReference type="GO" id="GO:0016787">
    <property type="term" value="F:hydrolase activity"/>
    <property type="evidence" value="ECO:0007669"/>
    <property type="project" value="UniProtKB-KW"/>
</dbReference>
<dbReference type="InterPro" id="IPR021127">
    <property type="entry name" value="CRISPR_associated_Cas2"/>
</dbReference>
<evidence type="ECO:0000256" key="1">
    <source>
        <dbReference type="ARBA" id="ARBA00001946"/>
    </source>
</evidence>
<evidence type="ECO:0000256" key="8">
    <source>
        <dbReference type="ARBA" id="ARBA00023118"/>
    </source>
</evidence>
<dbReference type="EC" id="3.1.-.-" evidence="9"/>
<keyword evidence="4 9" id="KW-0479">Metal-binding</keyword>
<reference evidence="11" key="1">
    <citation type="submission" date="2016-07" db="EMBL/GenBank/DDBJ databases">
        <title>Nontailed viruses are major unrecognized killers of bacteria in the ocean.</title>
        <authorList>
            <person name="Kauffman K."/>
            <person name="Hussain F."/>
            <person name="Yang J."/>
            <person name="Arevalo P."/>
            <person name="Brown J."/>
            <person name="Cutler M."/>
            <person name="Kelly L."/>
            <person name="Polz M.F."/>
        </authorList>
    </citation>
    <scope>NUCLEOTIDE SEQUENCE [LARGE SCALE GENOMIC DNA]</scope>
    <source>
        <strain evidence="11">10N.261.48.B5</strain>
    </source>
</reference>
<dbReference type="GO" id="GO:0051607">
    <property type="term" value="P:defense response to virus"/>
    <property type="evidence" value="ECO:0007669"/>
    <property type="project" value="UniProtKB-UniRule"/>
</dbReference>
<evidence type="ECO:0000256" key="6">
    <source>
        <dbReference type="ARBA" id="ARBA00022801"/>
    </source>
</evidence>
<dbReference type="GO" id="GO:0046872">
    <property type="term" value="F:metal ion binding"/>
    <property type="evidence" value="ECO:0007669"/>
    <property type="project" value="UniProtKB-UniRule"/>
</dbReference>
<proteinExistence type="inferred from homology"/>
<evidence type="ECO:0000256" key="3">
    <source>
        <dbReference type="ARBA" id="ARBA00022722"/>
    </source>
</evidence>
<comment type="similarity">
    <text evidence="2 9">Belongs to the CRISPR-associated endoribonuclease Cas2 protein family.</text>
</comment>
<comment type="cofactor">
    <cofactor evidence="1 9">
        <name>Mg(2+)</name>
        <dbReference type="ChEBI" id="CHEBI:18420"/>
    </cofactor>
</comment>
<accession>A0A2N7JQ04</accession>
<evidence type="ECO:0000256" key="9">
    <source>
        <dbReference type="HAMAP-Rule" id="MF_01471"/>
    </source>
</evidence>
<dbReference type="NCBIfam" id="TIGR01573">
    <property type="entry name" value="cas2"/>
    <property type="match status" value="1"/>
</dbReference>
<evidence type="ECO:0000256" key="2">
    <source>
        <dbReference type="ARBA" id="ARBA00009959"/>
    </source>
</evidence>
<keyword evidence="5 9" id="KW-0255">Endonuclease</keyword>
<gene>
    <name evidence="9" type="primary">cas2</name>
    <name evidence="10" type="ORF">BCT54_04095</name>
</gene>